<accession>A0ABT1X180</accession>
<comment type="caution">
    <text evidence="5">The sequence shown here is derived from an EMBL/GenBank/DDBJ whole genome shotgun (WGS) entry which is preliminary data.</text>
</comment>
<feature type="domain" description="Transglycosylase SLT" evidence="4">
    <location>
        <begin position="37"/>
        <end position="162"/>
    </location>
</feature>
<sequence>MQESRRGRAGAAWLLLLVAPLPGHAQQPGGVEGCEEAIAAAEAGSGLPAGLLSAIARTESGRPDPLTRRVAAWPWTINAAGVGAHFTSREEAVARVRELLARGILSVDVGCMQINLRHHPAAFATLEEAFEPRANVAYAIRFLTELRLRHGEWPAAIAGYHSADPVRGSGYLRRVNLAWTGAPSAASAPPSPGSADGGGRESSVMRFLPASARVQVFTPAALTPSRHVPGIVTIMPGRR</sequence>
<dbReference type="Proteomes" id="UP001524642">
    <property type="component" value="Unassembled WGS sequence"/>
</dbReference>
<dbReference type="EMBL" id="JANJOU010000003">
    <property type="protein sequence ID" value="MCR0981861.1"/>
    <property type="molecule type" value="Genomic_DNA"/>
</dbReference>
<feature type="signal peptide" evidence="3">
    <location>
        <begin position="1"/>
        <end position="25"/>
    </location>
</feature>
<protein>
    <submittedName>
        <fullName evidence="5">Transglycosylase SLT domain-containing protein</fullName>
    </submittedName>
</protein>
<dbReference type="Pfam" id="PF01464">
    <property type="entry name" value="SLT"/>
    <property type="match status" value="1"/>
</dbReference>
<evidence type="ECO:0000313" key="6">
    <source>
        <dbReference type="Proteomes" id="UP001524642"/>
    </source>
</evidence>
<gene>
    <name evidence="5" type="ORF">NRP21_07350</name>
</gene>
<comment type="similarity">
    <text evidence="1">Belongs to the virb1 family.</text>
</comment>
<dbReference type="Gene3D" id="1.10.530.10">
    <property type="match status" value="1"/>
</dbReference>
<proteinExistence type="inferred from homology"/>
<dbReference type="InterPro" id="IPR023346">
    <property type="entry name" value="Lysozyme-like_dom_sf"/>
</dbReference>
<keyword evidence="3" id="KW-0732">Signal</keyword>
<feature type="region of interest" description="Disordered" evidence="2">
    <location>
        <begin position="182"/>
        <end position="202"/>
    </location>
</feature>
<reference evidence="5 6" key="1">
    <citation type="submission" date="2022-06" db="EMBL/GenBank/DDBJ databases">
        <title>Roseomonas CN29.</title>
        <authorList>
            <person name="Cheng Y."/>
            <person name="He X."/>
        </authorList>
    </citation>
    <scope>NUCLEOTIDE SEQUENCE [LARGE SCALE GENOMIC DNA]</scope>
    <source>
        <strain evidence="5 6">CN29</strain>
    </source>
</reference>
<dbReference type="InterPro" id="IPR008258">
    <property type="entry name" value="Transglycosylase_SLT_dom_1"/>
</dbReference>
<evidence type="ECO:0000256" key="2">
    <source>
        <dbReference type="SAM" id="MobiDB-lite"/>
    </source>
</evidence>
<name>A0ABT1X180_9PROT</name>
<evidence type="ECO:0000313" key="5">
    <source>
        <dbReference type="EMBL" id="MCR0981861.1"/>
    </source>
</evidence>
<keyword evidence="6" id="KW-1185">Reference proteome</keyword>
<organism evidence="5 6">
    <name type="scientific">Roseomonas populi</name>
    <dbReference type="NCBI Taxonomy" id="3121582"/>
    <lineage>
        <taxon>Bacteria</taxon>
        <taxon>Pseudomonadati</taxon>
        <taxon>Pseudomonadota</taxon>
        <taxon>Alphaproteobacteria</taxon>
        <taxon>Acetobacterales</taxon>
        <taxon>Roseomonadaceae</taxon>
        <taxon>Roseomonas</taxon>
    </lineage>
</organism>
<evidence type="ECO:0000259" key="4">
    <source>
        <dbReference type="Pfam" id="PF01464"/>
    </source>
</evidence>
<evidence type="ECO:0000256" key="3">
    <source>
        <dbReference type="SAM" id="SignalP"/>
    </source>
</evidence>
<evidence type="ECO:0000256" key="1">
    <source>
        <dbReference type="ARBA" id="ARBA00009387"/>
    </source>
</evidence>
<dbReference type="RefSeq" id="WP_257715522.1">
    <property type="nucleotide sequence ID" value="NZ_JANJOU010000003.1"/>
</dbReference>
<feature type="chain" id="PRO_5045720689" evidence="3">
    <location>
        <begin position="26"/>
        <end position="239"/>
    </location>
</feature>
<dbReference type="SUPFAM" id="SSF53955">
    <property type="entry name" value="Lysozyme-like"/>
    <property type="match status" value="1"/>
</dbReference>